<dbReference type="OrthoDB" id="166547at2"/>
<feature type="transmembrane region" description="Helical" evidence="1">
    <location>
        <begin position="73"/>
        <end position="91"/>
    </location>
</feature>
<protein>
    <submittedName>
        <fullName evidence="2">Uncharacterized membrane protein</fullName>
    </submittedName>
</protein>
<dbReference type="InterPro" id="IPR018687">
    <property type="entry name" value="DUF2177_membr"/>
</dbReference>
<dbReference type="Pfam" id="PF09945">
    <property type="entry name" value="DUF2177"/>
    <property type="match status" value="1"/>
</dbReference>
<keyword evidence="1" id="KW-0472">Membrane</keyword>
<name>A0A1G5ZSI3_9HYPH</name>
<keyword evidence="1" id="KW-0812">Transmembrane</keyword>
<dbReference type="STRING" id="1165689.SAMN02927914_05979"/>
<gene>
    <name evidence="2" type="ORF">SAMN02927914_05979</name>
</gene>
<accession>A0A1G5ZSI3</accession>
<keyword evidence="1" id="KW-1133">Transmembrane helix</keyword>
<dbReference type="EMBL" id="FMXM01000027">
    <property type="protein sequence ID" value="SDA97798.1"/>
    <property type="molecule type" value="Genomic_DNA"/>
</dbReference>
<evidence type="ECO:0000313" key="3">
    <source>
        <dbReference type="Proteomes" id="UP000198588"/>
    </source>
</evidence>
<organism evidence="2 3">
    <name type="scientific">Mesorhizobium qingshengii</name>
    <dbReference type="NCBI Taxonomy" id="1165689"/>
    <lineage>
        <taxon>Bacteria</taxon>
        <taxon>Pseudomonadati</taxon>
        <taxon>Pseudomonadota</taxon>
        <taxon>Alphaproteobacteria</taxon>
        <taxon>Hyphomicrobiales</taxon>
        <taxon>Phyllobacteriaceae</taxon>
        <taxon>Mesorhizobium</taxon>
    </lineage>
</organism>
<reference evidence="2 3" key="1">
    <citation type="submission" date="2016-10" db="EMBL/GenBank/DDBJ databases">
        <authorList>
            <person name="de Groot N.N."/>
        </authorList>
    </citation>
    <scope>NUCLEOTIDE SEQUENCE [LARGE SCALE GENOMIC DNA]</scope>
    <source>
        <strain evidence="2 3">CGMCC 1.12097</strain>
    </source>
</reference>
<feature type="transmembrane region" description="Helical" evidence="1">
    <location>
        <begin position="6"/>
        <end position="25"/>
    </location>
</feature>
<sequence length="136" mass="15161">MTRYLVAYVSSLLIFLAIDAIWLTTMSQRLYRRYLGDILVETFSPVPAALFYLIYVAGIIIFATAPAFSTGRWTTAAIYGALYGFFAYATYDLTNQATIRGWPFAITIADMCWGSLLSATTAVLGFLVTRYFLRGA</sequence>
<feature type="transmembrane region" description="Helical" evidence="1">
    <location>
        <begin position="46"/>
        <end position="67"/>
    </location>
</feature>
<evidence type="ECO:0000256" key="1">
    <source>
        <dbReference type="SAM" id="Phobius"/>
    </source>
</evidence>
<dbReference type="RefSeq" id="WP_091585674.1">
    <property type="nucleotide sequence ID" value="NZ_FMXM01000027.1"/>
</dbReference>
<proteinExistence type="predicted"/>
<dbReference type="AlphaFoldDB" id="A0A1G5ZSI3"/>
<feature type="transmembrane region" description="Helical" evidence="1">
    <location>
        <begin position="112"/>
        <end position="133"/>
    </location>
</feature>
<evidence type="ECO:0000313" key="2">
    <source>
        <dbReference type="EMBL" id="SDA97798.1"/>
    </source>
</evidence>
<dbReference type="Proteomes" id="UP000198588">
    <property type="component" value="Unassembled WGS sequence"/>
</dbReference>